<evidence type="ECO:0000256" key="7">
    <source>
        <dbReference type="ARBA" id="ARBA00048679"/>
    </source>
</evidence>
<dbReference type="GO" id="GO:0004674">
    <property type="term" value="F:protein serine/threonine kinase activity"/>
    <property type="evidence" value="ECO:0007669"/>
    <property type="project" value="UniProtKB-UniRule"/>
</dbReference>
<dbReference type="PROSITE" id="PS50011">
    <property type="entry name" value="PROTEIN_KINASE_DOM"/>
    <property type="match status" value="1"/>
</dbReference>
<evidence type="ECO:0000256" key="6">
    <source>
        <dbReference type="ARBA" id="ARBA00047899"/>
    </source>
</evidence>
<reference evidence="13 14" key="1">
    <citation type="submission" date="2023-10" db="EMBL/GenBank/DDBJ databases">
        <title>Chromosome-scale genome assembly provides insights into flower coloration mechanisms of Canna indica.</title>
        <authorList>
            <person name="Li C."/>
        </authorList>
    </citation>
    <scope>NUCLEOTIDE SEQUENCE [LARGE SCALE GENOMIC DNA]</scope>
    <source>
        <tissue evidence="13">Flower</tissue>
    </source>
</reference>
<dbReference type="GO" id="GO:0106310">
    <property type="term" value="F:protein serine kinase activity"/>
    <property type="evidence" value="ECO:0007669"/>
    <property type="project" value="UniProtKB-UniRule"/>
</dbReference>
<dbReference type="GO" id="GO:0005634">
    <property type="term" value="C:nucleus"/>
    <property type="evidence" value="ECO:0007669"/>
    <property type="project" value="TreeGrafter"/>
</dbReference>
<evidence type="ECO:0000256" key="2">
    <source>
        <dbReference type="ARBA" id="ARBA00022679"/>
    </source>
</evidence>
<dbReference type="PROSITE" id="PS00107">
    <property type="entry name" value="PROTEIN_KINASE_ATP"/>
    <property type="match status" value="1"/>
</dbReference>
<comment type="similarity">
    <text evidence="8 11">Belongs to the protein kinase superfamily. Ser/Thr protein kinase family. CK2 subfamily.</text>
</comment>
<evidence type="ECO:0000256" key="10">
    <source>
        <dbReference type="RuleBase" id="RU000304"/>
    </source>
</evidence>
<dbReference type="GO" id="GO:0005956">
    <property type="term" value="C:protein kinase CK2 complex"/>
    <property type="evidence" value="ECO:0007669"/>
    <property type="project" value="TreeGrafter"/>
</dbReference>
<comment type="catalytic activity">
    <reaction evidence="7 11">
        <text>L-seryl-[protein] + ATP = O-phospho-L-seryl-[protein] + ADP + H(+)</text>
        <dbReference type="Rhea" id="RHEA:17989"/>
        <dbReference type="Rhea" id="RHEA-COMP:9863"/>
        <dbReference type="Rhea" id="RHEA-COMP:11604"/>
        <dbReference type="ChEBI" id="CHEBI:15378"/>
        <dbReference type="ChEBI" id="CHEBI:29999"/>
        <dbReference type="ChEBI" id="CHEBI:30616"/>
        <dbReference type="ChEBI" id="CHEBI:83421"/>
        <dbReference type="ChEBI" id="CHEBI:456216"/>
        <dbReference type="EC" id="2.7.11.1"/>
    </reaction>
</comment>
<name>A0AAQ3PZC8_9LILI</name>
<accession>A0AAQ3PZC8</accession>
<evidence type="ECO:0000313" key="13">
    <source>
        <dbReference type="EMBL" id="WOK91659.1"/>
    </source>
</evidence>
<keyword evidence="14" id="KW-1185">Reference proteome</keyword>
<dbReference type="InterPro" id="IPR008271">
    <property type="entry name" value="Ser/Thr_kinase_AS"/>
</dbReference>
<dbReference type="Proteomes" id="UP001327560">
    <property type="component" value="Chromosome 1"/>
</dbReference>
<evidence type="ECO:0000256" key="3">
    <source>
        <dbReference type="ARBA" id="ARBA00022741"/>
    </source>
</evidence>
<evidence type="ECO:0000256" key="4">
    <source>
        <dbReference type="ARBA" id="ARBA00022777"/>
    </source>
</evidence>
<feature type="binding site" evidence="9">
    <location>
        <position position="151"/>
    </location>
    <ligand>
        <name>ATP</name>
        <dbReference type="ChEBI" id="CHEBI:30616"/>
    </ligand>
</feature>
<dbReference type="FunFam" id="1.10.510.10:FF:000059">
    <property type="entry name" value="Casein kinase II subunit alpha"/>
    <property type="match status" value="1"/>
</dbReference>
<evidence type="ECO:0000259" key="12">
    <source>
        <dbReference type="PROSITE" id="PS50011"/>
    </source>
</evidence>
<dbReference type="PANTHER" id="PTHR24054">
    <property type="entry name" value="CASEIN KINASE II SUBUNIT ALPHA"/>
    <property type="match status" value="1"/>
</dbReference>
<protein>
    <recommendedName>
        <fullName evidence="11">Casein kinase II subunit alpha</fullName>
        <shortName evidence="11">CK II alpha</shortName>
        <ecNumber evidence="11">2.7.11.1</ecNumber>
    </recommendedName>
</protein>
<dbReference type="SUPFAM" id="SSF56112">
    <property type="entry name" value="Protein kinase-like (PK-like)"/>
    <property type="match status" value="1"/>
</dbReference>
<keyword evidence="2 11" id="KW-0808">Transferase</keyword>
<dbReference type="Gene3D" id="3.30.200.20">
    <property type="entry name" value="Phosphorylase Kinase, domain 1"/>
    <property type="match status" value="1"/>
</dbReference>
<dbReference type="GO" id="GO:0051726">
    <property type="term" value="P:regulation of cell cycle"/>
    <property type="evidence" value="ECO:0007669"/>
    <property type="project" value="TreeGrafter"/>
</dbReference>
<evidence type="ECO:0000256" key="9">
    <source>
        <dbReference type="PROSITE-ProRule" id="PRU10141"/>
    </source>
</evidence>
<dbReference type="EC" id="2.7.11.1" evidence="11"/>
<dbReference type="Pfam" id="PF00069">
    <property type="entry name" value="Pkinase"/>
    <property type="match status" value="1"/>
</dbReference>
<gene>
    <name evidence="13" type="ORF">Cni_G00350</name>
</gene>
<evidence type="ECO:0000256" key="11">
    <source>
        <dbReference type="RuleBase" id="RU369118"/>
    </source>
</evidence>
<dbReference type="EMBL" id="CP136890">
    <property type="protein sequence ID" value="WOK91659.1"/>
    <property type="molecule type" value="Genomic_DNA"/>
</dbReference>
<dbReference type="FunFam" id="3.30.200.20:FF:000088">
    <property type="entry name" value="Casein kinase II subunit alpha"/>
    <property type="match status" value="1"/>
</dbReference>
<dbReference type="InterPro" id="IPR011009">
    <property type="entry name" value="Kinase-like_dom_sf"/>
</dbReference>
<evidence type="ECO:0000256" key="5">
    <source>
        <dbReference type="ARBA" id="ARBA00022840"/>
    </source>
</evidence>
<dbReference type="Gene3D" id="1.10.510.10">
    <property type="entry name" value="Transferase(Phosphotransferase) domain 1"/>
    <property type="match status" value="1"/>
</dbReference>
<dbReference type="GO" id="GO:0010229">
    <property type="term" value="P:inflorescence development"/>
    <property type="evidence" value="ECO:0007669"/>
    <property type="project" value="UniProtKB-ARBA"/>
</dbReference>
<dbReference type="InterPro" id="IPR000719">
    <property type="entry name" value="Prot_kinase_dom"/>
</dbReference>
<evidence type="ECO:0000256" key="8">
    <source>
        <dbReference type="ARBA" id="ARBA00061236"/>
    </source>
</evidence>
<dbReference type="InterPro" id="IPR017441">
    <property type="entry name" value="Protein_kinase_ATP_BS"/>
</dbReference>
<comment type="catalytic activity">
    <reaction evidence="6 11">
        <text>L-threonyl-[protein] + ATP = O-phospho-L-threonyl-[protein] + ADP + H(+)</text>
        <dbReference type="Rhea" id="RHEA:46608"/>
        <dbReference type="Rhea" id="RHEA-COMP:11060"/>
        <dbReference type="Rhea" id="RHEA-COMP:11605"/>
        <dbReference type="ChEBI" id="CHEBI:15378"/>
        <dbReference type="ChEBI" id="CHEBI:30013"/>
        <dbReference type="ChEBI" id="CHEBI:30616"/>
        <dbReference type="ChEBI" id="CHEBI:61977"/>
        <dbReference type="ChEBI" id="CHEBI:456216"/>
        <dbReference type="EC" id="2.7.11.1"/>
    </reaction>
</comment>
<dbReference type="PANTHER" id="PTHR24054:SF0">
    <property type="entry name" value="CASEIN KINASE II SUBUNIT ALPHA"/>
    <property type="match status" value="1"/>
</dbReference>
<dbReference type="CDD" id="cd14132">
    <property type="entry name" value="STKc_CK2_alpha"/>
    <property type="match status" value="1"/>
</dbReference>
<dbReference type="AlphaFoldDB" id="A0AAQ3PZC8"/>
<organism evidence="13 14">
    <name type="scientific">Canna indica</name>
    <name type="common">Indian-shot</name>
    <dbReference type="NCBI Taxonomy" id="4628"/>
    <lineage>
        <taxon>Eukaryota</taxon>
        <taxon>Viridiplantae</taxon>
        <taxon>Streptophyta</taxon>
        <taxon>Embryophyta</taxon>
        <taxon>Tracheophyta</taxon>
        <taxon>Spermatophyta</taxon>
        <taxon>Magnoliopsida</taxon>
        <taxon>Liliopsida</taxon>
        <taxon>Zingiberales</taxon>
        <taxon>Cannaceae</taxon>
        <taxon>Canna</taxon>
    </lineage>
</organism>
<dbReference type="GO" id="GO:0005524">
    <property type="term" value="F:ATP binding"/>
    <property type="evidence" value="ECO:0007669"/>
    <property type="project" value="UniProtKB-UniRule"/>
</dbReference>
<dbReference type="InterPro" id="IPR045216">
    <property type="entry name" value="CK2_alpha"/>
</dbReference>
<evidence type="ECO:0000256" key="1">
    <source>
        <dbReference type="ARBA" id="ARBA00022527"/>
    </source>
</evidence>
<dbReference type="GO" id="GO:0009648">
    <property type="term" value="P:photoperiodism"/>
    <property type="evidence" value="ECO:0007669"/>
    <property type="project" value="UniProtKB-ARBA"/>
</dbReference>
<dbReference type="SMART" id="SM00220">
    <property type="entry name" value="S_TKc"/>
    <property type="match status" value="1"/>
</dbReference>
<feature type="domain" description="Protein kinase" evidence="12">
    <location>
        <begin position="122"/>
        <end position="415"/>
    </location>
</feature>
<keyword evidence="4 11" id="KW-0418">Kinase</keyword>
<keyword evidence="1 10" id="KW-0723">Serine/threonine-protein kinase</keyword>
<sequence length="428" mass="49297">MAFGPLRSLSLLPFRSRSLAPLLRLPFPFAPAPRRHPFATYCLAGSHRISVAAGPGSSPSPRLRPSAAAAVAGALAQKIGKAVRRPGAPSHARVYADVNVQRPKEYWDYETLTVQWGEQEDYEVVRKVGRGKYSEVFEGVHITDNEKCIIKILKPVKKKKIKREIKILQNLCGGPNIIKLLDIVRDQQSKTPSLIFEYVNNTDFKVLYPTLSDFDIRYYIYELLKARLSLQFALNHCHSQGIMHRDVKPHNVMIDHQQRKLRLIDWGLAEFYHPGKEYNVRVASRYFKGPELLVDLQDYDYSLDMWSLGCMFAGMIFRKEPFFYGHDNYDQLVKIAKVIGTDELNAYLNKYRLELDPHLESLVGRLHSRKPWTRFINAENQHLAVPEAIDFVDKLLRYDHQERPTAKEAMAHPYFSQVRSAESSRTRS</sequence>
<dbReference type="GO" id="GO:0005829">
    <property type="term" value="C:cytosol"/>
    <property type="evidence" value="ECO:0007669"/>
    <property type="project" value="TreeGrafter"/>
</dbReference>
<keyword evidence="5 9" id="KW-0067">ATP-binding</keyword>
<evidence type="ECO:0000313" key="14">
    <source>
        <dbReference type="Proteomes" id="UP001327560"/>
    </source>
</evidence>
<keyword evidence="3 9" id="KW-0547">Nucleotide-binding</keyword>
<proteinExistence type="inferred from homology"/>
<dbReference type="PROSITE" id="PS00108">
    <property type="entry name" value="PROTEIN_KINASE_ST"/>
    <property type="match status" value="1"/>
</dbReference>
<comment type="function">
    <text evidence="11">Casein kinases are operationally defined by their preferential utilization of acidic proteins as substrates.</text>
</comment>